<name>A0AAV7Y3R2_9NEOP</name>
<dbReference type="PANTHER" id="PTHR24276">
    <property type="entry name" value="POLYSERASE-RELATED"/>
    <property type="match status" value="1"/>
</dbReference>
<accession>A0AAV7Y3R2</accession>
<proteinExistence type="predicted"/>
<feature type="domain" description="Peptidase S1" evidence="5">
    <location>
        <begin position="1"/>
        <end position="95"/>
    </location>
</feature>
<dbReference type="Pfam" id="PF00089">
    <property type="entry name" value="Trypsin"/>
    <property type="match status" value="1"/>
</dbReference>
<dbReference type="Proteomes" id="UP001075354">
    <property type="component" value="Chromosome 2"/>
</dbReference>
<evidence type="ECO:0000256" key="4">
    <source>
        <dbReference type="ARBA" id="ARBA00023157"/>
    </source>
</evidence>
<reference evidence="6" key="1">
    <citation type="submission" date="2022-12" db="EMBL/GenBank/DDBJ databases">
        <title>Chromosome-level genome assembly of the bean flower thrips Megalurothrips usitatus.</title>
        <authorList>
            <person name="Ma L."/>
            <person name="Liu Q."/>
            <person name="Li H."/>
            <person name="Cai W."/>
        </authorList>
    </citation>
    <scope>NUCLEOTIDE SEQUENCE</scope>
    <source>
        <strain evidence="6">Cailab_2022a</strain>
    </source>
</reference>
<comment type="caution">
    <text evidence="6">The sequence shown here is derived from an EMBL/GenBank/DDBJ whole genome shotgun (WGS) entry which is preliminary data.</text>
</comment>
<dbReference type="PANTHER" id="PTHR24276:SF98">
    <property type="entry name" value="FI18310P1-RELATED"/>
    <property type="match status" value="1"/>
</dbReference>
<sequence length="95" mass="9974">MLCAAGKEWAGVCDVSVRGGPRLRAPAACAVLPYPVSLTRKLSQDDEGGPLVDDDGTVVGIVSWGTAGCGYPGYPGVYTNLANKDINSWVRTYVQ</sequence>
<evidence type="ECO:0000313" key="7">
    <source>
        <dbReference type="Proteomes" id="UP001075354"/>
    </source>
</evidence>
<evidence type="ECO:0000259" key="5">
    <source>
        <dbReference type="PROSITE" id="PS50240"/>
    </source>
</evidence>
<keyword evidence="2" id="KW-0378">Hydrolase</keyword>
<organism evidence="6 7">
    <name type="scientific">Megalurothrips usitatus</name>
    <name type="common">bean blossom thrips</name>
    <dbReference type="NCBI Taxonomy" id="439358"/>
    <lineage>
        <taxon>Eukaryota</taxon>
        <taxon>Metazoa</taxon>
        <taxon>Ecdysozoa</taxon>
        <taxon>Arthropoda</taxon>
        <taxon>Hexapoda</taxon>
        <taxon>Insecta</taxon>
        <taxon>Pterygota</taxon>
        <taxon>Neoptera</taxon>
        <taxon>Paraneoptera</taxon>
        <taxon>Thysanoptera</taxon>
        <taxon>Terebrantia</taxon>
        <taxon>Thripoidea</taxon>
        <taxon>Thripidae</taxon>
        <taxon>Megalurothrips</taxon>
    </lineage>
</organism>
<dbReference type="SUPFAM" id="SSF50494">
    <property type="entry name" value="Trypsin-like serine proteases"/>
    <property type="match status" value="1"/>
</dbReference>
<protein>
    <recommendedName>
        <fullName evidence="5">Peptidase S1 domain-containing protein</fullName>
    </recommendedName>
</protein>
<dbReference type="InterPro" id="IPR001254">
    <property type="entry name" value="Trypsin_dom"/>
</dbReference>
<evidence type="ECO:0000313" key="6">
    <source>
        <dbReference type="EMBL" id="KAJ1531035.1"/>
    </source>
</evidence>
<dbReference type="GO" id="GO:0004252">
    <property type="term" value="F:serine-type endopeptidase activity"/>
    <property type="evidence" value="ECO:0007669"/>
    <property type="project" value="InterPro"/>
</dbReference>
<dbReference type="InterPro" id="IPR009003">
    <property type="entry name" value="Peptidase_S1_PA"/>
</dbReference>
<dbReference type="InterPro" id="IPR043504">
    <property type="entry name" value="Peptidase_S1_PA_chymotrypsin"/>
</dbReference>
<dbReference type="GO" id="GO:0006508">
    <property type="term" value="P:proteolysis"/>
    <property type="evidence" value="ECO:0007669"/>
    <property type="project" value="UniProtKB-KW"/>
</dbReference>
<dbReference type="Gene3D" id="2.40.10.10">
    <property type="entry name" value="Trypsin-like serine proteases"/>
    <property type="match status" value="1"/>
</dbReference>
<keyword evidence="4" id="KW-1015">Disulfide bond</keyword>
<evidence type="ECO:0000256" key="2">
    <source>
        <dbReference type="ARBA" id="ARBA00022801"/>
    </source>
</evidence>
<keyword evidence="3" id="KW-0720">Serine protease</keyword>
<evidence type="ECO:0000256" key="3">
    <source>
        <dbReference type="ARBA" id="ARBA00022825"/>
    </source>
</evidence>
<dbReference type="AlphaFoldDB" id="A0AAV7Y3R2"/>
<evidence type="ECO:0000256" key="1">
    <source>
        <dbReference type="ARBA" id="ARBA00022670"/>
    </source>
</evidence>
<keyword evidence="1" id="KW-0645">Protease</keyword>
<dbReference type="EMBL" id="JAPTSV010000002">
    <property type="protein sequence ID" value="KAJ1531035.1"/>
    <property type="molecule type" value="Genomic_DNA"/>
</dbReference>
<keyword evidence="7" id="KW-1185">Reference proteome</keyword>
<gene>
    <name evidence="6" type="ORF">ONE63_005865</name>
</gene>
<dbReference type="InterPro" id="IPR050430">
    <property type="entry name" value="Peptidase_S1"/>
</dbReference>
<dbReference type="PROSITE" id="PS50240">
    <property type="entry name" value="TRYPSIN_DOM"/>
    <property type="match status" value="1"/>
</dbReference>